<dbReference type="Gene3D" id="3.30.40.10">
    <property type="entry name" value="Zinc/RING finger domain, C3HC4 (zinc finger)"/>
    <property type="match status" value="1"/>
</dbReference>
<evidence type="ECO:0000256" key="15">
    <source>
        <dbReference type="ARBA" id="ARBA00023163"/>
    </source>
</evidence>
<feature type="compositionally biased region" description="Basic residues" evidence="20">
    <location>
        <begin position="1"/>
        <end position="11"/>
    </location>
</feature>
<dbReference type="Pfam" id="PF00628">
    <property type="entry name" value="PHD"/>
    <property type="match status" value="1"/>
</dbReference>
<evidence type="ECO:0000313" key="24">
    <source>
        <dbReference type="Proteomes" id="UP000077266"/>
    </source>
</evidence>
<dbReference type="InterPro" id="IPR050690">
    <property type="entry name" value="JHDM1_Histone_Demethylase"/>
</dbReference>
<dbReference type="InterPro" id="IPR011011">
    <property type="entry name" value="Znf_FYVE_PHD"/>
</dbReference>
<feature type="domain" description="PHD-type" evidence="21">
    <location>
        <begin position="37"/>
        <end position="92"/>
    </location>
</feature>
<feature type="domain" description="JmjC" evidence="22">
    <location>
        <begin position="242"/>
        <end position="401"/>
    </location>
</feature>
<dbReference type="CDD" id="cd15489">
    <property type="entry name" value="PHD_SF"/>
    <property type="match status" value="1"/>
</dbReference>
<keyword evidence="10" id="KW-0156">Chromatin regulator</keyword>
<dbReference type="InterPro" id="IPR013083">
    <property type="entry name" value="Znf_RING/FYVE/PHD"/>
</dbReference>
<keyword evidence="24" id="KW-1185">Reference proteome</keyword>
<keyword evidence="7" id="KW-0479">Metal-binding</keyword>
<evidence type="ECO:0000259" key="22">
    <source>
        <dbReference type="PROSITE" id="PS51184"/>
    </source>
</evidence>
<dbReference type="SUPFAM" id="SSF57903">
    <property type="entry name" value="FYVE/PHD zinc finger"/>
    <property type="match status" value="1"/>
</dbReference>
<proteinExistence type="inferred from homology"/>
<dbReference type="InterPro" id="IPR001965">
    <property type="entry name" value="Znf_PHD"/>
</dbReference>
<evidence type="ECO:0000256" key="7">
    <source>
        <dbReference type="ARBA" id="ARBA00022723"/>
    </source>
</evidence>
<dbReference type="PROSITE" id="PS01359">
    <property type="entry name" value="ZF_PHD_1"/>
    <property type="match status" value="1"/>
</dbReference>
<gene>
    <name evidence="23" type="ORF">EXIGLDRAFT_750048</name>
</gene>
<evidence type="ECO:0000256" key="2">
    <source>
        <dbReference type="ARBA" id="ARBA00003909"/>
    </source>
</evidence>
<sequence length="550" mass="61976">MVARPRKRKSRTSAAGNKDGAPDSPENETAAAQDPGTDSCPACDDGKEVQDKDTWVLCDQCKTWYHWFCTPSSTEYELPNIDKWFCQPCRDAFPSKQITLKPPARKSARQKTHQHDYATLNEGLANNPEKWVQWLEGRRVAPDNFKRMQGKDVGREWLATDDKAMTEPIVIEDPDGLGLEMPVEGFTVDDVVRHMGDDHPVEVIDVATQSTSPGWTLSKWAAYYNSPAEKRDKIRNVISLEVSNTKLADLILPPRLVRELDWVDRFWPTAKKGKAQVYPKVQLYCLMGVQNAWTDWHVDFAGSSVYYHIYDGEKVFYFVRPTPANLAAYEKWSGSDAQSTTWFGDLVDEVVKVHLTEGNTMIIPSGWIHAVYTPTDALVFGGNFLHSYSIGMQLRVREIELATGVPKKFQFPLFPKLCWYVGEKYLRDIRAKEDFPPRVLEGLLALSDFLVSQARLIESGADPARREAKESVPGDRIKDAPAVARELRWRVRLALEAPSDDEGGGGKKVNGHGHANGAKAAHATKRKRETSNGSDARSEPRNFRNFRPKA</sequence>
<keyword evidence="11" id="KW-0223">Dioxygenase</keyword>
<evidence type="ECO:0000313" key="23">
    <source>
        <dbReference type="EMBL" id="KZV91595.1"/>
    </source>
</evidence>
<keyword evidence="15" id="KW-0804">Transcription</keyword>
<evidence type="ECO:0000256" key="1">
    <source>
        <dbReference type="ARBA" id="ARBA00001954"/>
    </source>
</evidence>
<dbReference type="InterPro" id="IPR019787">
    <property type="entry name" value="Znf_PHD-finger"/>
</dbReference>
<evidence type="ECO:0000256" key="9">
    <source>
        <dbReference type="ARBA" id="ARBA00022833"/>
    </source>
</evidence>
<keyword evidence="8 19" id="KW-0863">Zinc-finger</keyword>
<comment type="cofactor">
    <cofactor evidence="1">
        <name>Fe(2+)</name>
        <dbReference type="ChEBI" id="CHEBI:29033"/>
    </cofactor>
</comment>
<dbReference type="EC" id="1.14.11.27" evidence="5"/>
<dbReference type="PROSITE" id="PS50016">
    <property type="entry name" value="ZF_PHD_2"/>
    <property type="match status" value="1"/>
</dbReference>
<dbReference type="InterPro" id="IPR019786">
    <property type="entry name" value="Zinc_finger_PHD-type_CS"/>
</dbReference>
<feature type="compositionally biased region" description="Low complexity" evidence="20">
    <location>
        <begin position="512"/>
        <end position="521"/>
    </location>
</feature>
<dbReference type="EMBL" id="KV426024">
    <property type="protein sequence ID" value="KZV91595.1"/>
    <property type="molecule type" value="Genomic_DNA"/>
</dbReference>
<feature type="non-terminal residue" evidence="23">
    <location>
        <position position="550"/>
    </location>
</feature>
<evidence type="ECO:0000256" key="8">
    <source>
        <dbReference type="ARBA" id="ARBA00022771"/>
    </source>
</evidence>
<comment type="similarity">
    <text evidence="4">Belongs to the JHDM1 histone demethylase family.</text>
</comment>
<evidence type="ECO:0000256" key="12">
    <source>
        <dbReference type="ARBA" id="ARBA00023002"/>
    </source>
</evidence>
<evidence type="ECO:0000259" key="21">
    <source>
        <dbReference type="PROSITE" id="PS50016"/>
    </source>
</evidence>
<evidence type="ECO:0000256" key="6">
    <source>
        <dbReference type="ARBA" id="ARBA00015153"/>
    </source>
</evidence>
<dbReference type="Proteomes" id="UP000077266">
    <property type="component" value="Unassembled WGS sequence"/>
</dbReference>
<comment type="catalytic activity">
    <reaction evidence="18">
        <text>N(6),N(6)-dimethyl-L-lysyl(36)-[histone H3] + 2 2-oxoglutarate + 2 O2 = L-lysyl(36)-[histone H3] + 2 formaldehyde + 2 succinate + 2 CO2</text>
        <dbReference type="Rhea" id="RHEA:42032"/>
        <dbReference type="Rhea" id="RHEA-COMP:9785"/>
        <dbReference type="Rhea" id="RHEA-COMP:9787"/>
        <dbReference type="ChEBI" id="CHEBI:15379"/>
        <dbReference type="ChEBI" id="CHEBI:16526"/>
        <dbReference type="ChEBI" id="CHEBI:16810"/>
        <dbReference type="ChEBI" id="CHEBI:16842"/>
        <dbReference type="ChEBI" id="CHEBI:29969"/>
        <dbReference type="ChEBI" id="CHEBI:30031"/>
        <dbReference type="ChEBI" id="CHEBI:61976"/>
        <dbReference type="EC" id="1.14.11.27"/>
    </reaction>
</comment>
<dbReference type="Gene3D" id="2.60.120.650">
    <property type="entry name" value="Cupin"/>
    <property type="match status" value="1"/>
</dbReference>
<dbReference type="PANTHER" id="PTHR23123">
    <property type="entry name" value="PHD/F-BOX CONTAINING PROTEIN"/>
    <property type="match status" value="1"/>
</dbReference>
<evidence type="ECO:0000256" key="3">
    <source>
        <dbReference type="ARBA" id="ARBA00004123"/>
    </source>
</evidence>
<dbReference type="SMART" id="SM00558">
    <property type="entry name" value="JmjC"/>
    <property type="match status" value="1"/>
</dbReference>
<evidence type="ECO:0000256" key="10">
    <source>
        <dbReference type="ARBA" id="ARBA00022853"/>
    </source>
</evidence>
<dbReference type="OrthoDB" id="5876800at2759"/>
<keyword evidence="12" id="KW-0560">Oxidoreductase</keyword>
<evidence type="ECO:0000256" key="4">
    <source>
        <dbReference type="ARBA" id="ARBA00008037"/>
    </source>
</evidence>
<dbReference type="Pfam" id="PF02373">
    <property type="entry name" value="JmjC"/>
    <property type="match status" value="1"/>
</dbReference>
<reference evidence="23 24" key="1">
    <citation type="journal article" date="2016" name="Mol. Biol. Evol.">
        <title>Comparative Genomics of Early-Diverging Mushroom-Forming Fungi Provides Insights into the Origins of Lignocellulose Decay Capabilities.</title>
        <authorList>
            <person name="Nagy L.G."/>
            <person name="Riley R."/>
            <person name="Tritt A."/>
            <person name="Adam C."/>
            <person name="Daum C."/>
            <person name="Floudas D."/>
            <person name="Sun H."/>
            <person name="Yadav J.S."/>
            <person name="Pangilinan J."/>
            <person name="Larsson K.H."/>
            <person name="Matsuura K."/>
            <person name="Barry K."/>
            <person name="Labutti K."/>
            <person name="Kuo R."/>
            <person name="Ohm R.A."/>
            <person name="Bhattacharya S.S."/>
            <person name="Shirouzu T."/>
            <person name="Yoshinaga Y."/>
            <person name="Martin F.M."/>
            <person name="Grigoriev I.V."/>
            <person name="Hibbett D.S."/>
        </authorList>
    </citation>
    <scope>NUCLEOTIDE SEQUENCE [LARGE SCALE GENOMIC DNA]</scope>
    <source>
        <strain evidence="23 24">HHB12029</strain>
    </source>
</reference>
<dbReference type="InterPro" id="IPR041070">
    <property type="entry name" value="JHD"/>
</dbReference>
<dbReference type="InParanoid" id="A0A165H8B2"/>
<name>A0A165H8B2_EXIGL</name>
<organism evidence="23 24">
    <name type="scientific">Exidia glandulosa HHB12029</name>
    <dbReference type="NCBI Taxonomy" id="1314781"/>
    <lineage>
        <taxon>Eukaryota</taxon>
        <taxon>Fungi</taxon>
        <taxon>Dikarya</taxon>
        <taxon>Basidiomycota</taxon>
        <taxon>Agaricomycotina</taxon>
        <taxon>Agaricomycetes</taxon>
        <taxon>Auriculariales</taxon>
        <taxon>Exidiaceae</taxon>
        <taxon>Exidia</taxon>
    </lineage>
</organism>
<dbReference type="Pfam" id="PF17811">
    <property type="entry name" value="JHD"/>
    <property type="match status" value="1"/>
</dbReference>
<dbReference type="GO" id="GO:0008270">
    <property type="term" value="F:zinc ion binding"/>
    <property type="evidence" value="ECO:0007669"/>
    <property type="project" value="UniProtKB-KW"/>
</dbReference>
<dbReference type="SMART" id="SM00249">
    <property type="entry name" value="PHD"/>
    <property type="match status" value="1"/>
</dbReference>
<evidence type="ECO:0000256" key="11">
    <source>
        <dbReference type="ARBA" id="ARBA00022964"/>
    </source>
</evidence>
<evidence type="ECO:0000256" key="5">
    <source>
        <dbReference type="ARBA" id="ARBA00013246"/>
    </source>
</evidence>
<protein>
    <recommendedName>
        <fullName evidence="6">JmjC domain-containing histone demethylation protein 1</fullName>
        <ecNumber evidence="5">1.14.11.27</ecNumber>
    </recommendedName>
    <alternativeName>
        <fullName evidence="17">[Histone-H3]-lysine-36 demethylase 1</fullName>
    </alternativeName>
</protein>
<keyword evidence="9" id="KW-0862">Zinc</keyword>
<dbReference type="GO" id="GO:0140680">
    <property type="term" value="F:histone H3K36me/H3K36me2 demethylase activity"/>
    <property type="evidence" value="ECO:0007669"/>
    <property type="project" value="UniProtKB-EC"/>
</dbReference>
<dbReference type="AlphaFoldDB" id="A0A165H8B2"/>
<evidence type="ECO:0000256" key="20">
    <source>
        <dbReference type="SAM" id="MobiDB-lite"/>
    </source>
</evidence>
<evidence type="ECO:0000256" key="14">
    <source>
        <dbReference type="ARBA" id="ARBA00023015"/>
    </source>
</evidence>
<evidence type="ECO:0000256" key="17">
    <source>
        <dbReference type="ARBA" id="ARBA00031083"/>
    </source>
</evidence>
<dbReference type="InterPro" id="IPR003347">
    <property type="entry name" value="JmjC_dom"/>
</dbReference>
<evidence type="ECO:0000256" key="13">
    <source>
        <dbReference type="ARBA" id="ARBA00023004"/>
    </source>
</evidence>
<evidence type="ECO:0000256" key="16">
    <source>
        <dbReference type="ARBA" id="ARBA00023242"/>
    </source>
</evidence>
<keyword evidence="16" id="KW-0539">Nucleus</keyword>
<comment type="function">
    <text evidence="2">Histone demethylase that specifically demethylates 'Lys-36' of histone H3, thereby playing a central role in histone code.</text>
</comment>
<keyword evidence="13" id="KW-0408">Iron</keyword>
<dbReference type="GO" id="GO:0005634">
    <property type="term" value="C:nucleus"/>
    <property type="evidence" value="ECO:0007669"/>
    <property type="project" value="UniProtKB-SubCell"/>
</dbReference>
<keyword evidence="14" id="KW-0805">Transcription regulation</keyword>
<evidence type="ECO:0000256" key="18">
    <source>
        <dbReference type="ARBA" id="ARBA00047915"/>
    </source>
</evidence>
<comment type="subcellular location">
    <subcellularLocation>
        <location evidence="3">Nucleus</location>
    </subcellularLocation>
</comment>
<dbReference type="PROSITE" id="PS51184">
    <property type="entry name" value="JMJC"/>
    <property type="match status" value="1"/>
</dbReference>
<accession>A0A165H8B2</accession>
<dbReference type="SUPFAM" id="SSF51197">
    <property type="entry name" value="Clavaminate synthase-like"/>
    <property type="match status" value="1"/>
</dbReference>
<feature type="region of interest" description="Disordered" evidence="20">
    <location>
        <begin position="497"/>
        <end position="550"/>
    </location>
</feature>
<feature type="region of interest" description="Disordered" evidence="20">
    <location>
        <begin position="1"/>
        <end position="39"/>
    </location>
</feature>
<evidence type="ECO:0000256" key="19">
    <source>
        <dbReference type="PROSITE-ProRule" id="PRU00146"/>
    </source>
</evidence>
<dbReference type="STRING" id="1314781.A0A165H8B2"/>